<dbReference type="Proteomes" id="UP000001572">
    <property type="component" value="Chromosome"/>
</dbReference>
<evidence type="ECO:0000256" key="6">
    <source>
        <dbReference type="ARBA" id="ARBA00023139"/>
    </source>
</evidence>
<organism evidence="11 12">
    <name type="scientific">Alkaliphilus metalliredigens (strain QYMF)</name>
    <dbReference type="NCBI Taxonomy" id="293826"/>
    <lineage>
        <taxon>Bacteria</taxon>
        <taxon>Bacillati</taxon>
        <taxon>Bacillota</taxon>
        <taxon>Clostridia</taxon>
        <taxon>Peptostreptococcales</taxon>
        <taxon>Natronincolaceae</taxon>
        <taxon>Alkaliphilus</taxon>
    </lineage>
</organism>
<dbReference type="PROSITE" id="PS51257">
    <property type="entry name" value="PROKAR_LIPOPROTEIN"/>
    <property type="match status" value="1"/>
</dbReference>
<dbReference type="Gene3D" id="3.30.300.210">
    <property type="entry name" value="Nutrient germinant receptor protein C, domain 3"/>
    <property type="match status" value="1"/>
</dbReference>
<dbReference type="OrthoDB" id="9816067at2"/>
<dbReference type="InterPro" id="IPR057336">
    <property type="entry name" value="GerAC_N"/>
</dbReference>
<keyword evidence="4 8" id="KW-0732">Signal</keyword>
<feature type="domain" description="Spore germination GerAC-like C-terminal" evidence="9">
    <location>
        <begin position="211"/>
        <end position="374"/>
    </location>
</feature>
<evidence type="ECO:0000256" key="3">
    <source>
        <dbReference type="ARBA" id="ARBA00022544"/>
    </source>
</evidence>
<dbReference type="STRING" id="293826.Amet_3203"/>
<evidence type="ECO:0000256" key="2">
    <source>
        <dbReference type="ARBA" id="ARBA00007886"/>
    </source>
</evidence>
<proteinExistence type="inferred from homology"/>
<comment type="similarity">
    <text evidence="2">Belongs to the GerABKC lipoprotein family.</text>
</comment>
<evidence type="ECO:0000256" key="7">
    <source>
        <dbReference type="ARBA" id="ARBA00023288"/>
    </source>
</evidence>
<dbReference type="InterPro" id="IPR008844">
    <property type="entry name" value="Spore_GerAC-like"/>
</dbReference>
<dbReference type="GO" id="GO:0009847">
    <property type="term" value="P:spore germination"/>
    <property type="evidence" value="ECO:0007669"/>
    <property type="project" value="InterPro"/>
</dbReference>
<gene>
    <name evidence="11" type="ordered locus">Amet_3203</name>
</gene>
<evidence type="ECO:0000313" key="11">
    <source>
        <dbReference type="EMBL" id="ABR49341.1"/>
    </source>
</evidence>
<dbReference type="GO" id="GO:0016020">
    <property type="term" value="C:membrane"/>
    <property type="evidence" value="ECO:0007669"/>
    <property type="project" value="UniProtKB-SubCell"/>
</dbReference>
<dbReference type="Gene3D" id="6.20.190.10">
    <property type="entry name" value="Nutrient germinant receptor protein C, domain 1"/>
    <property type="match status" value="1"/>
</dbReference>
<protein>
    <submittedName>
        <fullName evidence="11">Spore germination B3 GerAC family protein</fullName>
    </submittedName>
</protein>
<comment type="subcellular location">
    <subcellularLocation>
        <location evidence="1">Membrane</location>
        <topology evidence="1">Lipid-anchor</topology>
    </subcellularLocation>
</comment>
<feature type="signal peptide" evidence="8">
    <location>
        <begin position="1"/>
        <end position="22"/>
    </location>
</feature>
<dbReference type="HOGENOM" id="CLU_051140_0_0_9"/>
<feature type="chain" id="PRO_5039640035" evidence="8">
    <location>
        <begin position="23"/>
        <end position="383"/>
    </location>
</feature>
<dbReference type="Pfam" id="PF05504">
    <property type="entry name" value="Spore_GerAC"/>
    <property type="match status" value="1"/>
</dbReference>
<evidence type="ECO:0000313" key="12">
    <source>
        <dbReference type="Proteomes" id="UP000001572"/>
    </source>
</evidence>
<evidence type="ECO:0000256" key="1">
    <source>
        <dbReference type="ARBA" id="ARBA00004635"/>
    </source>
</evidence>
<dbReference type="InterPro" id="IPR038501">
    <property type="entry name" value="Spore_GerAC_C_sf"/>
</dbReference>
<evidence type="ECO:0000256" key="5">
    <source>
        <dbReference type="ARBA" id="ARBA00023136"/>
    </source>
</evidence>
<dbReference type="PANTHER" id="PTHR35789">
    <property type="entry name" value="SPORE GERMINATION PROTEIN B3"/>
    <property type="match status" value="1"/>
</dbReference>
<dbReference type="eggNOG" id="ENOG502Z9N7">
    <property type="taxonomic scope" value="Bacteria"/>
</dbReference>
<name>A6TT23_ALKMQ</name>
<dbReference type="PANTHER" id="PTHR35789:SF1">
    <property type="entry name" value="SPORE GERMINATION PROTEIN B3"/>
    <property type="match status" value="1"/>
</dbReference>
<keyword evidence="12" id="KW-1185">Reference proteome</keyword>
<dbReference type="AlphaFoldDB" id="A6TT23"/>
<sequence>MKKSSLILILLLSTLLTTSCWSRREIDELGFVMGLGISKTEAGLYSVVVQVANPDALVADVTDSRHLYTIIKSEGLTFFDALRNLSMVAGRRLYIAHITTLIIHDSIAIEGLEDVIGFLVQDMETRLETKILISKIPPEDILDTQNHLGVIPAVVLSTIADNYGANSKIYISDLHETVEAVNNPSTNYVTTLVEILPPPSKKELPQLKLTQIAIFEDDKLRGYLDYEEGQGFNLITNNFKNALIVFESAATGDNIVIEVLESTTKITPSYENEKVNFHIELKLTGNVAERVPIKGRAHDLDIYHVQDELCRVLENKLNRSISTAQEKYEVDYFNLSKDFHRKYPKEFKEIKDDWNEVFSHADITVKVESNVIHSALNLNRGKI</sequence>
<dbReference type="EMBL" id="CP000724">
    <property type="protein sequence ID" value="ABR49341.1"/>
    <property type="molecule type" value="Genomic_DNA"/>
</dbReference>
<evidence type="ECO:0000256" key="4">
    <source>
        <dbReference type="ARBA" id="ARBA00022729"/>
    </source>
</evidence>
<dbReference type="InterPro" id="IPR046953">
    <property type="entry name" value="Spore_GerAC-like_C"/>
</dbReference>
<dbReference type="RefSeq" id="WP_012064306.1">
    <property type="nucleotide sequence ID" value="NC_009633.1"/>
</dbReference>
<dbReference type="NCBIfam" id="TIGR02887">
    <property type="entry name" value="spore_ger_x_C"/>
    <property type="match status" value="1"/>
</dbReference>
<keyword evidence="5" id="KW-0472">Membrane</keyword>
<feature type="domain" description="Spore germination protein N-terminal" evidence="10">
    <location>
        <begin position="23"/>
        <end position="194"/>
    </location>
</feature>
<keyword evidence="6" id="KW-0564">Palmitate</keyword>
<dbReference type="Pfam" id="PF25198">
    <property type="entry name" value="Spore_GerAC_N"/>
    <property type="match status" value="1"/>
</dbReference>
<evidence type="ECO:0000259" key="9">
    <source>
        <dbReference type="Pfam" id="PF05504"/>
    </source>
</evidence>
<evidence type="ECO:0000256" key="8">
    <source>
        <dbReference type="SAM" id="SignalP"/>
    </source>
</evidence>
<reference evidence="12" key="1">
    <citation type="journal article" date="2016" name="Genome Announc.">
        <title>Complete genome sequence of Alkaliphilus metalliredigens strain QYMF, an alkaliphilic and metal-reducing bacterium isolated from borax-contaminated leachate ponds.</title>
        <authorList>
            <person name="Hwang C."/>
            <person name="Copeland A."/>
            <person name="Lucas S."/>
            <person name="Lapidus A."/>
            <person name="Barry K."/>
            <person name="Detter J.C."/>
            <person name="Glavina Del Rio T."/>
            <person name="Hammon N."/>
            <person name="Israni S."/>
            <person name="Dalin E."/>
            <person name="Tice H."/>
            <person name="Pitluck S."/>
            <person name="Chertkov O."/>
            <person name="Brettin T."/>
            <person name="Bruce D."/>
            <person name="Han C."/>
            <person name="Schmutz J."/>
            <person name="Larimer F."/>
            <person name="Land M.L."/>
            <person name="Hauser L."/>
            <person name="Kyrpides N."/>
            <person name="Mikhailova N."/>
            <person name="Ye Q."/>
            <person name="Zhou J."/>
            <person name="Richardson P."/>
            <person name="Fields M.W."/>
        </authorList>
    </citation>
    <scope>NUCLEOTIDE SEQUENCE [LARGE SCALE GENOMIC DNA]</scope>
    <source>
        <strain evidence="12">QYMF</strain>
    </source>
</reference>
<keyword evidence="3" id="KW-0309">Germination</keyword>
<evidence type="ECO:0000259" key="10">
    <source>
        <dbReference type="Pfam" id="PF25198"/>
    </source>
</evidence>
<keyword evidence="7" id="KW-0449">Lipoprotein</keyword>
<accession>A6TT23</accession>
<dbReference type="KEGG" id="amt:Amet_3203"/>